<comment type="caution">
    <text evidence="1">The sequence shown here is derived from an EMBL/GenBank/DDBJ whole genome shotgun (WGS) entry which is preliminary data.</text>
</comment>
<sequence>MPFGVRRQAVQRVANDLTRDGLTEWVTNPGHRSTPLLALTPDGTPVLAAITARARVANQAPAEYVTADEITTLRRGLAGIVTSARAVDPDPVGHPFGADGD</sequence>
<name>A0A938YIH8_9ACTN</name>
<evidence type="ECO:0000313" key="1">
    <source>
        <dbReference type="EMBL" id="MBM9468468.1"/>
    </source>
</evidence>
<keyword evidence="2" id="KW-1185">Reference proteome</keyword>
<dbReference type="RefSeq" id="WP_205261429.1">
    <property type="nucleotide sequence ID" value="NZ_JAERWK010000019.1"/>
</dbReference>
<dbReference type="InterPro" id="IPR036388">
    <property type="entry name" value="WH-like_DNA-bd_sf"/>
</dbReference>
<dbReference type="Gene3D" id="1.10.10.10">
    <property type="entry name" value="Winged helix-like DNA-binding domain superfamily/Winged helix DNA-binding domain"/>
    <property type="match status" value="1"/>
</dbReference>
<protein>
    <recommendedName>
        <fullName evidence="3">MarR family transcriptional regulator</fullName>
    </recommendedName>
</protein>
<reference evidence="1" key="1">
    <citation type="submission" date="2021-01" db="EMBL/GenBank/DDBJ databases">
        <title>YIM 132084 draft genome.</title>
        <authorList>
            <person name="An D."/>
        </authorList>
    </citation>
    <scope>NUCLEOTIDE SEQUENCE</scope>
    <source>
        <strain evidence="1">YIM 132084</strain>
    </source>
</reference>
<organism evidence="1 2">
    <name type="scientific">Nakamurella leprariae</name>
    <dbReference type="NCBI Taxonomy" id="2803911"/>
    <lineage>
        <taxon>Bacteria</taxon>
        <taxon>Bacillati</taxon>
        <taxon>Actinomycetota</taxon>
        <taxon>Actinomycetes</taxon>
        <taxon>Nakamurellales</taxon>
        <taxon>Nakamurellaceae</taxon>
        <taxon>Nakamurella</taxon>
    </lineage>
</organism>
<proteinExistence type="predicted"/>
<dbReference type="AlphaFoldDB" id="A0A938YIH8"/>
<evidence type="ECO:0000313" key="2">
    <source>
        <dbReference type="Proteomes" id="UP000663792"/>
    </source>
</evidence>
<dbReference type="SUPFAM" id="SSF46785">
    <property type="entry name" value="Winged helix' DNA-binding domain"/>
    <property type="match status" value="1"/>
</dbReference>
<evidence type="ECO:0008006" key="3">
    <source>
        <dbReference type="Google" id="ProtNLM"/>
    </source>
</evidence>
<dbReference type="Proteomes" id="UP000663792">
    <property type="component" value="Unassembled WGS sequence"/>
</dbReference>
<dbReference type="EMBL" id="JAERWK010000019">
    <property type="protein sequence ID" value="MBM9468468.1"/>
    <property type="molecule type" value="Genomic_DNA"/>
</dbReference>
<accession>A0A938YIH8</accession>
<gene>
    <name evidence="1" type="ORF">JL106_14380</name>
</gene>
<dbReference type="InterPro" id="IPR036390">
    <property type="entry name" value="WH_DNA-bd_sf"/>
</dbReference>